<dbReference type="AlphaFoldDB" id="A0A0L0DTI4"/>
<proteinExistence type="predicted"/>
<organism evidence="2 3">
    <name type="scientific">Thecamonas trahens ATCC 50062</name>
    <dbReference type="NCBI Taxonomy" id="461836"/>
    <lineage>
        <taxon>Eukaryota</taxon>
        <taxon>Apusozoa</taxon>
        <taxon>Apusomonadida</taxon>
        <taxon>Apusomonadidae</taxon>
        <taxon>Thecamonas</taxon>
    </lineage>
</organism>
<dbReference type="RefSeq" id="XP_013761404.1">
    <property type="nucleotide sequence ID" value="XM_013905950.1"/>
</dbReference>
<sequence>MASTTAFTPSPVTSSTSFHPVTGPGDIGGYPFTTSQRPSIAVNSASASPTGKLVNRKKIHNVLALSRPATVFNSVMLSFPVVGVVNDKLRTVHARRSSGSASYGTSCASPMLSGVRHRDGNSGIVQVGVHVRRAATAGR</sequence>
<accession>A0A0L0DTI4</accession>
<dbReference type="EMBL" id="GL349439">
    <property type="protein sequence ID" value="KNC55634.1"/>
    <property type="molecule type" value="Genomic_DNA"/>
</dbReference>
<dbReference type="GeneID" id="25561621"/>
<evidence type="ECO:0000313" key="3">
    <source>
        <dbReference type="Proteomes" id="UP000054408"/>
    </source>
</evidence>
<protein>
    <submittedName>
        <fullName evidence="2">Uncharacterized protein</fullName>
    </submittedName>
</protein>
<evidence type="ECO:0000256" key="1">
    <source>
        <dbReference type="SAM" id="MobiDB-lite"/>
    </source>
</evidence>
<reference evidence="2 3" key="1">
    <citation type="submission" date="2010-05" db="EMBL/GenBank/DDBJ databases">
        <title>The Genome Sequence of Thecamonas trahens ATCC 50062.</title>
        <authorList>
            <consortium name="The Broad Institute Genome Sequencing Platform"/>
            <person name="Russ C."/>
            <person name="Cuomo C."/>
            <person name="Shea T."/>
            <person name="Young S.K."/>
            <person name="Zeng Q."/>
            <person name="Koehrsen M."/>
            <person name="Haas B."/>
            <person name="Borodovsky M."/>
            <person name="Guigo R."/>
            <person name="Alvarado L."/>
            <person name="Berlin A."/>
            <person name="Bochicchio J."/>
            <person name="Borenstein D."/>
            <person name="Chapman S."/>
            <person name="Chen Z."/>
            <person name="Freedman E."/>
            <person name="Gellesch M."/>
            <person name="Goldberg J."/>
            <person name="Griggs A."/>
            <person name="Gujja S."/>
            <person name="Heilman E."/>
            <person name="Heiman D."/>
            <person name="Hepburn T."/>
            <person name="Howarth C."/>
            <person name="Jen D."/>
            <person name="Larson L."/>
            <person name="Mehta T."/>
            <person name="Park D."/>
            <person name="Pearson M."/>
            <person name="Roberts A."/>
            <person name="Saif S."/>
            <person name="Shenoy N."/>
            <person name="Sisk P."/>
            <person name="Stolte C."/>
            <person name="Sykes S."/>
            <person name="Thomson T."/>
            <person name="Walk T."/>
            <person name="White J."/>
            <person name="Yandava C."/>
            <person name="Burger G."/>
            <person name="Gray M.W."/>
            <person name="Holland P.W.H."/>
            <person name="King N."/>
            <person name="Lang F.B.F."/>
            <person name="Roger A.J."/>
            <person name="Ruiz-Trillo I."/>
            <person name="Lander E."/>
            <person name="Nusbaum C."/>
        </authorList>
    </citation>
    <scope>NUCLEOTIDE SEQUENCE [LARGE SCALE GENOMIC DNA]</scope>
    <source>
        <strain evidence="2 3">ATCC 50062</strain>
    </source>
</reference>
<name>A0A0L0DTI4_THETB</name>
<keyword evidence="3" id="KW-1185">Reference proteome</keyword>
<gene>
    <name evidence="2" type="ORF">AMSG_01903</name>
</gene>
<dbReference type="Proteomes" id="UP000054408">
    <property type="component" value="Unassembled WGS sequence"/>
</dbReference>
<feature type="region of interest" description="Disordered" evidence="1">
    <location>
        <begin position="1"/>
        <end position="22"/>
    </location>
</feature>
<evidence type="ECO:0000313" key="2">
    <source>
        <dbReference type="EMBL" id="KNC55634.1"/>
    </source>
</evidence>